<feature type="compositionally biased region" description="Acidic residues" evidence="1">
    <location>
        <begin position="86"/>
        <end position="95"/>
    </location>
</feature>
<accession>A0A5B8XZW9</accession>
<evidence type="ECO:0000256" key="2">
    <source>
        <dbReference type="SAM" id="SignalP"/>
    </source>
</evidence>
<dbReference type="InterPro" id="IPR002035">
    <property type="entry name" value="VWF_A"/>
</dbReference>
<evidence type="ECO:0000256" key="1">
    <source>
        <dbReference type="SAM" id="MobiDB-lite"/>
    </source>
</evidence>
<dbReference type="Gene3D" id="3.40.50.410">
    <property type="entry name" value="von Willebrand factor, type A domain"/>
    <property type="match status" value="1"/>
</dbReference>
<dbReference type="RefSeq" id="WP_141196117.1">
    <property type="nucleotide sequence ID" value="NZ_CP041186.1"/>
</dbReference>
<evidence type="ECO:0000259" key="3">
    <source>
        <dbReference type="PROSITE" id="PS50234"/>
    </source>
</evidence>
<dbReference type="OrthoDB" id="5522807at2"/>
<dbReference type="SUPFAM" id="SSF50998">
    <property type="entry name" value="Quinoprotein alcohol dehydrogenase-like"/>
    <property type="match status" value="1"/>
</dbReference>
<organism evidence="4 5">
    <name type="scientific">Persicimonas caeni</name>
    <dbReference type="NCBI Taxonomy" id="2292766"/>
    <lineage>
        <taxon>Bacteria</taxon>
        <taxon>Deltaproteobacteria</taxon>
        <taxon>Bradymonadales</taxon>
        <taxon>Bradymonadaceae</taxon>
        <taxon>Persicimonas</taxon>
    </lineage>
</organism>
<feature type="domain" description="VWFA" evidence="3">
    <location>
        <begin position="198"/>
        <end position="399"/>
    </location>
</feature>
<dbReference type="InterPro" id="IPR011047">
    <property type="entry name" value="Quinoprotein_ADH-like_sf"/>
</dbReference>
<dbReference type="PANTHER" id="PTHR42754">
    <property type="entry name" value="ENDOGLUCANASE"/>
    <property type="match status" value="1"/>
</dbReference>
<dbReference type="SUPFAM" id="SSF53300">
    <property type="entry name" value="vWA-like"/>
    <property type="match status" value="1"/>
</dbReference>
<dbReference type="PROSITE" id="PS50234">
    <property type="entry name" value="VWFA"/>
    <property type="match status" value="1"/>
</dbReference>
<accession>A0A4Y6PN04</accession>
<feature type="chain" id="PRO_5030106092" evidence="2">
    <location>
        <begin position="21"/>
        <end position="944"/>
    </location>
</feature>
<dbReference type="EMBL" id="CP041186">
    <property type="protein sequence ID" value="QDG49620.1"/>
    <property type="molecule type" value="Genomic_DNA"/>
</dbReference>
<keyword evidence="2" id="KW-0732">Signal</keyword>
<proteinExistence type="predicted"/>
<feature type="compositionally biased region" description="Low complexity" evidence="1">
    <location>
        <begin position="96"/>
        <end position="118"/>
    </location>
</feature>
<feature type="signal peptide" evidence="2">
    <location>
        <begin position="1"/>
        <end position="20"/>
    </location>
</feature>
<sequence>MCVCKMLWARVHLLILVVVAAASLVSGCTLSDASNCSSDDDCEGGQTCVQSGGLLVRGGGVCVDRTAAALDAGSDTSEADVGPDASDADELDASDVSDVADAADVSDATDAADTTDATDAADADAADVEPAPCTRLSPLWGAGAEPATVTTLFAAEDCYTNAPVADLDETSFVIAEDGSNLVVQPASSMLQDRAHRVYVTLLIDLSGQAQSHKAELQAAAEAFIDKLVAQTGVTNVWVGVELFDGSNGLISTKQLPLRDSVRIKAFLGDAFALTGLDTGATNLNGAVSTAIGNLQSHQKQAMDVSEQGMATSGYLVVLSAGQDTAGYADAATVTAEVDDARAYDAQSPDTPTVQTMGVALQGAAQDRTKLATLLGDDRWVTDTDVPSLSTNLEAVADAIIARIGATYMLAYCSPSRAGSHTSSVELADGSSNDVEVSFSADGFGAGCDASFFNDACQTSTCGGSFCGGCDDGAEICAGDEQLSCLNFCQTQVSCTATAILNPMGHWQNCASRCPATQWSKSFASYQHDSVMAMAADSSGNVVIGGQTTDQLEFGGSQPDYGTWLASFDAAGNYRWSKTLAEQHNFNIHALAVDPADRTVVVGSAFGDFLLDGVQVTTGSNGAAVLAVFDAGGNYVSHHTITYSSGDPVTVVELEIDASGNVFLAGNFEGSINLGGSTLTSSALGGMSDIFVASFDSAFNHRWSKSFGGQYMDAVWTLATTPQGGVVFAGMTDSAVDFGGGTLAQGGAVLVQLDASGNHTWSKSFGHSLQMPANDTAIAVDPLGRVFFAGQILDTVDFGGGLVGSSGDQALVLVGYDSAGAHRLSEVIGRKVNGQIMAVATAVDAWGNVFVAGDFTRTVEFGGQSVTSQATYDTNIFAAVFDESGALEWSDFYGTNDANQVSSALFTSDGVPVMAGVHRNGIDFGQGGLTSDNNGDIFLVGFTYQ</sequence>
<dbReference type="Proteomes" id="UP000315995">
    <property type="component" value="Chromosome"/>
</dbReference>
<dbReference type="InterPro" id="IPR036465">
    <property type="entry name" value="vWFA_dom_sf"/>
</dbReference>
<gene>
    <name evidence="4" type="ORF">FIV42_02350</name>
</gene>
<keyword evidence="5" id="KW-1185">Reference proteome</keyword>
<name>A0A4Y6PN04_PERCE</name>
<dbReference type="PANTHER" id="PTHR42754:SF1">
    <property type="entry name" value="LIPOPROTEIN"/>
    <property type="match status" value="1"/>
</dbReference>
<evidence type="ECO:0000313" key="5">
    <source>
        <dbReference type="Proteomes" id="UP000315995"/>
    </source>
</evidence>
<dbReference type="PROSITE" id="PS51257">
    <property type="entry name" value="PROKAR_LIPOPROTEIN"/>
    <property type="match status" value="1"/>
</dbReference>
<evidence type="ECO:0000313" key="4">
    <source>
        <dbReference type="EMBL" id="QDG49620.1"/>
    </source>
</evidence>
<protein>
    <submittedName>
        <fullName evidence="4">VWA domain-containing protein</fullName>
    </submittedName>
</protein>
<reference evidence="4 5" key="1">
    <citation type="submission" date="2019-06" db="EMBL/GenBank/DDBJ databases">
        <title>Persicimonas caeni gen. nov., sp. nov., a predatory bacterium isolated from solar saltern.</title>
        <authorList>
            <person name="Wang S."/>
        </authorList>
    </citation>
    <scope>NUCLEOTIDE SEQUENCE [LARGE SCALE GENOMIC DNA]</scope>
    <source>
        <strain evidence="4 5">YN101</strain>
    </source>
</reference>
<feature type="region of interest" description="Disordered" evidence="1">
    <location>
        <begin position="73"/>
        <end position="129"/>
    </location>
</feature>
<dbReference type="AlphaFoldDB" id="A0A4Y6PN04"/>